<evidence type="ECO:0000313" key="1">
    <source>
        <dbReference type="EMBL" id="STI75112.1"/>
    </source>
</evidence>
<organism evidence="1 2">
    <name type="scientific">Escherichia coli</name>
    <dbReference type="NCBI Taxonomy" id="562"/>
    <lineage>
        <taxon>Bacteria</taxon>
        <taxon>Pseudomonadati</taxon>
        <taxon>Pseudomonadota</taxon>
        <taxon>Gammaproteobacteria</taxon>
        <taxon>Enterobacterales</taxon>
        <taxon>Enterobacteriaceae</taxon>
        <taxon>Escherichia</taxon>
    </lineage>
</organism>
<dbReference type="EMBL" id="UGCO01000001">
    <property type="protein sequence ID" value="STI75112.1"/>
    <property type="molecule type" value="Genomic_DNA"/>
</dbReference>
<reference evidence="1 2" key="1">
    <citation type="submission" date="2018-06" db="EMBL/GenBank/DDBJ databases">
        <authorList>
            <consortium name="Pathogen Informatics"/>
            <person name="Doyle S."/>
        </authorList>
    </citation>
    <scope>NUCLEOTIDE SEQUENCE [LARGE SCALE GENOMIC DNA]</scope>
    <source>
        <strain evidence="1 2">NCTC8985</strain>
    </source>
</reference>
<dbReference type="RefSeq" id="WP_001764709.1">
    <property type="nucleotide sequence ID" value="NZ_BFJY01000095.1"/>
</dbReference>
<protein>
    <submittedName>
        <fullName evidence="1">Uncharacterized protein</fullName>
    </submittedName>
</protein>
<dbReference type="AlphaFoldDB" id="A0A2Y8HXL1"/>
<dbReference type="Proteomes" id="UP000254405">
    <property type="component" value="Unassembled WGS sequence"/>
</dbReference>
<proteinExistence type="predicted"/>
<accession>A0A2Y8HXL1</accession>
<evidence type="ECO:0000313" key="2">
    <source>
        <dbReference type="Proteomes" id="UP000254405"/>
    </source>
</evidence>
<sequence length="232" mass="25914">MKRCKYILRGLLLKFKNISSMHLLFFLITACLFFFIGCYVGYSGVGLNGDTKYQLITIPFLTMLGTWVSGVGAFSAVATSLLLAHRSLKENSEEIAIRYSMVLMPSMYLPSTTDTAISITITNKRKVRSNIQSVVLQFSNNKAMNILVNPRTLISGKLPHVLEDYGDILTLVIPMSITTSVTQEWFVKECQGNALGEGRIVVQTTTKKFVKKLTSSQIKPFNDEFESAMTKL</sequence>
<dbReference type="PROSITE" id="PS51257">
    <property type="entry name" value="PROKAR_LIPOPROTEIN"/>
    <property type="match status" value="1"/>
</dbReference>
<name>A0A2Y8HXL1_ECOLX</name>
<gene>
    <name evidence="1" type="ORF">NCTC8985_00319</name>
</gene>